<accession>A0A7H9HSV5</accession>
<evidence type="ECO:0000256" key="2">
    <source>
        <dbReference type="ARBA" id="ARBA00008917"/>
    </source>
</evidence>
<dbReference type="GO" id="GO:0006950">
    <property type="term" value="P:response to stress"/>
    <property type="evidence" value="ECO:0007669"/>
    <property type="project" value="UniProtKB-ARBA"/>
</dbReference>
<keyword evidence="3" id="KW-0812">Transmembrane</keyword>
<keyword evidence="9" id="KW-1185">Reference proteome</keyword>
<protein>
    <recommendedName>
        <fullName evidence="7">Derlin</fullName>
    </recommendedName>
</protein>
<organism evidence="8 9">
    <name type="scientific">Torulaspora globosa</name>
    <dbReference type="NCBI Taxonomy" id="48254"/>
    <lineage>
        <taxon>Eukaryota</taxon>
        <taxon>Fungi</taxon>
        <taxon>Dikarya</taxon>
        <taxon>Ascomycota</taxon>
        <taxon>Saccharomycotina</taxon>
        <taxon>Saccharomycetes</taxon>
        <taxon>Saccharomycetales</taxon>
        <taxon>Saccharomycetaceae</taxon>
        <taxon>Torulaspora</taxon>
    </lineage>
</organism>
<evidence type="ECO:0000313" key="9">
    <source>
        <dbReference type="Proteomes" id="UP000510647"/>
    </source>
</evidence>
<sequence length="210" mass="24624">MDAVLLNIIGNVPLVTKIWAIGCVSLSLLTTTNVLDPAKTIYSFDLVFKKGHYERILYSLFDYGQFDWASMFNIFMNINHLTVLENSFALKRRYCWIVTLMLVSIIAISSLEQPIPSLGIILHENLVYYQIRKSGDDLQFRLLGLFEVSPLMVRFYIDVVMLLVFRRSWLQVCMNFIPGHLLYYMDETVHDIYGIDLCKTPYDWWLESRR</sequence>
<evidence type="ECO:0000256" key="5">
    <source>
        <dbReference type="ARBA" id="ARBA00022989"/>
    </source>
</evidence>
<gene>
    <name evidence="8" type="ORF">HG537_0C01120</name>
</gene>
<dbReference type="OrthoDB" id="1716531at2759"/>
<evidence type="ECO:0000256" key="4">
    <source>
        <dbReference type="ARBA" id="ARBA00022824"/>
    </source>
</evidence>
<dbReference type="GO" id="GO:0005789">
    <property type="term" value="C:endoplasmic reticulum membrane"/>
    <property type="evidence" value="ECO:0007669"/>
    <property type="project" value="UniProtKB-SubCell"/>
</dbReference>
<evidence type="ECO:0000256" key="6">
    <source>
        <dbReference type="ARBA" id="ARBA00023136"/>
    </source>
</evidence>
<comment type="subcellular location">
    <subcellularLocation>
        <location evidence="1 7">Endoplasmic reticulum membrane</location>
        <topology evidence="1 7">Multi-pass membrane protein</topology>
    </subcellularLocation>
</comment>
<dbReference type="Proteomes" id="UP000510647">
    <property type="component" value="Chromosome 3"/>
</dbReference>
<evidence type="ECO:0000256" key="3">
    <source>
        <dbReference type="ARBA" id="ARBA00022692"/>
    </source>
</evidence>
<comment type="function">
    <text evidence="7">May be involved in the degradation of misfolded endoplasmic reticulum (ER) luminal proteins.</text>
</comment>
<keyword evidence="6" id="KW-0472">Membrane</keyword>
<dbReference type="Pfam" id="PF04511">
    <property type="entry name" value="DER1"/>
    <property type="match status" value="1"/>
</dbReference>
<dbReference type="InterPro" id="IPR007599">
    <property type="entry name" value="DER1"/>
</dbReference>
<name>A0A7H9HSV5_9SACH</name>
<proteinExistence type="inferred from homology"/>
<dbReference type="PANTHER" id="PTHR11009">
    <property type="entry name" value="DER1-LIKE PROTEIN, DERLIN"/>
    <property type="match status" value="1"/>
</dbReference>
<evidence type="ECO:0000256" key="1">
    <source>
        <dbReference type="ARBA" id="ARBA00004477"/>
    </source>
</evidence>
<evidence type="ECO:0000313" key="8">
    <source>
        <dbReference type="EMBL" id="QLQ79465.1"/>
    </source>
</evidence>
<dbReference type="AlphaFoldDB" id="A0A7H9HSV5"/>
<dbReference type="EMBL" id="CP059269">
    <property type="protein sequence ID" value="QLQ79465.1"/>
    <property type="molecule type" value="Genomic_DNA"/>
</dbReference>
<comment type="similarity">
    <text evidence="2 7">Belongs to the derlin family.</text>
</comment>
<reference evidence="8 9" key="1">
    <citation type="submission" date="2020-06" db="EMBL/GenBank/DDBJ databases">
        <title>The yeast mating-type switching endonuclease HO is a domesticated member of an unorthodox homing genetic element family.</title>
        <authorList>
            <person name="Coughlan A.Y."/>
            <person name="Lombardi L."/>
            <person name="Braun-Galleani S."/>
            <person name="Martos A.R."/>
            <person name="Galeote V."/>
            <person name="Bigey F."/>
            <person name="Dequin S."/>
            <person name="Byrne K.P."/>
            <person name="Wolfe K.H."/>
        </authorList>
    </citation>
    <scope>NUCLEOTIDE SEQUENCE [LARGE SCALE GENOMIC DNA]</scope>
    <source>
        <strain evidence="8 9">CBS2947</strain>
    </source>
</reference>
<keyword evidence="5" id="KW-1133">Transmembrane helix</keyword>
<evidence type="ECO:0000256" key="7">
    <source>
        <dbReference type="RuleBase" id="RU363059"/>
    </source>
</evidence>
<keyword evidence="4 7" id="KW-0256">Endoplasmic reticulum</keyword>